<protein>
    <submittedName>
        <fullName evidence="1">Uncharacterized protein</fullName>
    </submittedName>
</protein>
<dbReference type="Proteomes" id="UP000295600">
    <property type="component" value="Unassembled WGS sequence"/>
</dbReference>
<evidence type="ECO:0000313" key="1">
    <source>
        <dbReference type="EMBL" id="TCO88183.1"/>
    </source>
</evidence>
<organism evidence="1 2">
    <name type="scientific">Prevotella heparinolytica</name>
    <dbReference type="NCBI Taxonomy" id="28113"/>
    <lineage>
        <taxon>Bacteria</taxon>
        <taxon>Pseudomonadati</taxon>
        <taxon>Bacteroidota</taxon>
        <taxon>Bacteroidia</taxon>
        <taxon>Bacteroidales</taxon>
        <taxon>Bacteroidaceae</taxon>
        <taxon>Bacteroides</taxon>
    </lineage>
</organism>
<accession>A0A4R2LF71</accession>
<sequence length="93" mass="10044">MKNFDSKDFIGAIAIFNADPYLVETEEQAEELSGFVNSADAVTAITSDDTSFEEACEKLGLSKANNVAKVYAAGVHNQSGCYFCLAADWDFSD</sequence>
<dbReference type="EMBL" id="SLXB01000027">
    <property type="protein sequence ID" value="TCO88183.1"/>
    <property type="molecule type" value="Genomic_DNA"/>
</dbReference>
<dbReference type="AlphaFoldDB" id="A0A4R2LF71"/>
<gene>
    <name evidence="1" type="ORF">EV202_12766</name>
</gene>
<proteinExistence type="predicted"/>
<evidence type="ECO:0000313" key="2">
    <source>
        <dbReference type="Proteomes" id="UP000295600"/>
    </source>
</evidence>
<comment type="caution">
    <text evidence="1">The sequence shown here is derived from an EMBL/GenBank/DDBJ whole genome shotgun (WGS) entry which is preliminary data.</text>
</comment>
<dbReference type="RefSeq" id="WP_131927305.1">
    <property type="nucleotide sequence ID" value="NZ_SLXB01000027.1"/>
</dbReference>
<reference evidence="1 2" key="1">
    <citation type="submission" date="2019-03" db="EMBL/GenBank/DDBJ databases">
        <title>Genomic Encyclopedia of Type Strains, Phase IV (KMG-IV): sequencing the most valuable type-strain genomes for metagenomic binning, comparative biology and taxonomic classification.</title>
        <authorList>
            <person name="Goeker M."/>
        </authorList>
    </citation>
    <scope>NUCLEOTIDE SEQUENCE [LARGE SCALE GENOMIC DNA]</scope>
    <source>
        <strain evidence="1 2">DSM 23917</strain>
    </source>
</reference>
<name>A0A4R2LF71_9BACE</name>